<dbReference type="Proteomes" id="UP000229706">
    <property type="component" value="Unassembled WGS sequence"/>
</dbReference>
<feature type="compositionally biased region" description="Basic and acidic residues" evidence="2">
    <location>
        <begin position="1"/>
        <end position="11"/>
    </location>
</feature>
<feature type="coiled-coil region" evidence="1">
    <location>
        <begin position="96"/>
        <end position="123"/>
    </location>
</feature>
<evidence type="ECO:0000313" key="3">
    <source>
        <dbReference type="EMBL" id="PJB88273.1"/>
    </source>
</evidence>
<feature type="non-terminal residue" evidence="3">
    <location>
        <position position="124"/>
    </location>
</feature>
<proteinExistence type="predicted"/>
<comment type="caution">
    <text evidence="3">The sequence shown here is derived from an EMBL/GenBank/DDBJ whole genome shotgun (WGS) entry which is preliminary data.</text>
</comment>
<feature type="coiled-coil region" evidence="1">
    <location>
        <begin position="38"/>
        <end position="65"/>
    </location>
</feature>
<keyword evidence="1" id="KW-0175">Coiled coil</keyword>
<accession>A0A2M8DCZ7</accession>
<dbReference type="AlphaFoldDB" id="A0A2M8DCZ7"/>
<evidence type="ECO:0000256" key="2">
    <source>
        <dbReference type="SAM" id="MobiDB-lite"/>
    </source>
</evidence>
<sequence>MDDQTKTDFSSENKTAQESTNKDTTNQADVIISLEQLIKGHASNIDRLKVELKKYKEMLDDIFTNDSVYKDHLEKVKEATKIKTATKQQILKRPDVSDLANKIKDMKISVKELEGALSEYLREY</sequence>
<protein>
    <submittedName>
        <fullName evidence="3">Uncharacterized protein</fullName>
    </submittedName>
</protein>
<evidence type="ECO:0000256" key="1">
    <source>
        <dbReference type="SAM" id="Coils"/>
    </source>
</evidence>
<organism evidence="3 4">
    <name type="scientific">Candidatus Roizmanbacteria bacterium CG_4_9_14_0_8_um_filter_34_12</name>
    <dbReference type="NCBI Taxonomy" id="1974840"/>
    <lineage>
        <taxon>Bacteria</taxon>
        <taxon>Candidatus Roizmaniibacteriota</taxon>
    </lineage>
</organism>
<dbReference type="EMBL" id="PFTH01000099">
    <property type="protein sequence ID" value="PJB88273.1"/>
    <property type="molecule type" value="Genomic_DNA"/>
</dbReference>
<gene>
    <name evidence="3" type="ORF">CO083_02610</name>
</gene>
<reference evidence="4" key="1">
    <citation type="submission" date="2017-09" db="EMBL/GenBank/DDBJ databases">
        <title>Depth-based differentiation of microbial function through sediment-hosted aquifers and enrichment of novel symbionts in the deep terrestrial subsurface.</title>
        <authorList>
            <person name="Probst A.J."/>
            <person name="Ladd B."/>
            <person name="Jarett J.K."/>
            <person name="Geller-Mcgrath D.E."/>
            <person name="Sieber C.M.K."/>
            <person name="Emerson J.B."/>
            <person name="Anantharaman K."/>
            <person name="Thomas B.C."/>
            <person name="Malmstrom R."/>
            <person name="Stieglmeier M."/>
            <person name="Klingl A."/>
            <person name="Woyke T."/>
            <person name="Ryan C.M."/>
            <person name="Banfield J.F."/>
        </authorList>
    </citation>
    <scope>NUCLEOTIDE SEQUENCE [LARGE SCALE GENOMIC DNA]</scope>
</reference>
<feature type="region of interest" description="Disordered" evidence="2">
    <location>
        <begin position="1"/>
        <end position="26"/>
    </location>
</feature>
<feature type="compositionally biased region" description="Polar residues" evidence="2">
    <location>
        <begin position="12"/>
        <end position="26"/>
    </location>
</feature>
<evidence type="ECO:0000313" key="4">
    <source>
        <dbReference type="Proteomes" id="UP000229706"/>
    </source>
</evidence>
<name>A0A2M8DCZ7_9BACT</name>